<keyword evidence="1" id="KW-1133">Transmembrane helix</keyword>
<dbReference type="Proteomes" id="UP000276770">
    <property type="component" value="Unassembled WGS sequence"/>
</dbReference>
<reference evidence="2 3" key="1">
    <citation type="submission" date="2018-10" db="EMBL/GenBank/DDBJ databases">
        <title>Falsibacillus sp. genome draft.</title>
        <authorList>
            <person name="Shi S."/>
        </authorList>
    </citation>
    <scope>NUCLEOTIDE SEQUENCE [LARGE SCALE GENOMIC DNA]</scope>
    <source>
        <strain evidence="2 3">GY 10110</strain>
    </source>
</reference>
<protein>
    <submittedName>
        <fullName evidence="2">Uncharacterized protein</fullName>
    </submittedName>
</protein>
<feature type="transmembrane region" description="Helical" evidence="1">
    <location>
        <begin position="98"/>
        <end position="115"/>
    </location>
</feature>
<feature type="transmembrane region" description="Helical" evidence="1">
    <location>
        <begin position="122"/>
        <end position="143"/>
    </location>
</feature>
<dbReference type="OrthoDB" id="1679483at2"/>
<keyword evidence="1" id="KW-0472">Membrane</keyword>
<gene>
    <name evidence="2" type="ORF">D9X91_04935</name>
</gene>
<comment type="caution">
    <text evidence="2">The sequence shown here is derived from an EMBL/GenBank/DDBJ whole genome shotgun (WGS) entry which is preliminary data.</text>
</comment>
<feature type="transmembrane region" description="Helical" evidence="1">
    <location>
        <begin position="33"/>
        <end position="51"/>
    </location>
</feature>
<evidence type="ECO:0000313" key="3">
    <source>
        <dbReference type="Proteomes" id="UP000276770"/>
    </source>
</evidence>
<dbReference type="EMBL" id="RCVZ01000002">
    <property type="protein sequence ID" value="RLQ97498.1"/>
    <property type="molecule type" value="Genomic_DNA"/>
</dbReference>
<evidence type="ECO:0000256" key="1">
    <source>
        <dbReference type="SAM" id="Phobius"/>
    </source>
</evidence>
<organism evidence="2 3">
    <name type="scientific">Falsibacillus albus</name>
    <dbReference type="NCBI Taxonomy" id="2478915"/>
    <lineage>
        <taxon>Bacteria</taxon>
        <taxon>Bacillati</taxon>
        <taxon>Bacillota</taxon>
        <taxon>Bacilli</taxon>
        <taxon>Bacillales</taxon>
        <taxon>Bacillaceae</taxon>
        <taxon>Falsibacillus</taxon>
    </lineage>
</organism>
<feature type="transmembrane region" description="Helical" evidence="1">
    <location>
        <begin position="149"/>
        <end position="171"/>
    </location>
</feature>
<keyword evidence="3" id="KW-1185">Reference proteome</keyword>
<keyword evidence="1" id="KW-0812">Transmembrane</keyword>
<dbReference type="RefSeq" id="WP_121679448.1">
    <property type="nucleotide sequence ID" value="NZ_RCVZ01000002.1"/>
</dbReference>
<dbReference type="AlphaFoldDB" id="A0A3L7K3A9"/>
<sequence length="191" mass="22846">MNSKYDQLVQHRIIQTYKEMHQWYEDTFLSWEWWLLVILFLGSWVVFIKLVHKEKLHFLLLVGLLWIIISSNLDSIGYDLGLWGYPKQLIPLLPKAYLFDYAIIPVIYMLMYQYFPKGRAFFIANLLVAASAAFIGEPVFHWLGIYKTFHWSSFYSFPIYFVIGYIVKIIVEKVKKTSKINRIQDSHRHQN</sequence>
<name>A0A3L7K3A9_9BACI</name>
<proteinExistence type="predicted"/>
<dbReference type="InterPro" id="IPR048147">
    <property type="entry name" value="CBO0543-like"/>
</dbReference>
<accession>A0A3L7K3A9</accession>
<dbReference type="NCBIfam" id="NF041644">
    <property type="entry name" value="CBO0543_fam"/>
    <property type="match status" value="1"/>
</dbReference>
<feature type="transmembrane region" description="Helical" evidence="1">
    <location>
        <begin position="58"/>
        <end position="78"/>
    </location>
</feature>
<evidence type="ECO:0000313" key="2">
    <source>
        <dbReference type="EMBL" id="RLQ97498.1"/>
    </source>
</evidence>